<organism evidence="2 3">
    <name type="scientific">Mesomycoplasma ovipneumoniae</name>
    <dbReference type="NCBI Taxonomy" id="29562"/>
    <lineage>
        <taxon>Bacteria</taxon>
        <taxon>Bacillati</taxon>
        <taxon>Mycoplasmatota</taxon>
        <taxon>Mycoplasmoidales</taxon>
        <taxon>Metamycoplasmataceae</taxon>
        <taxon>Mesomycoplasma</taxon>
    </lineage>
</organism>
<evidence type="ECO:0000256" key="1">
    <source>
        <dbReference type="SAM" id="MobiDB-lite"/>
    </source>
</evidence>
<feature type="compositionally biased region" description="Basic and acidic residues" evidence="1">
    <location>
        <begin position="279"/>
        <end position="303"/>
    </location>
</feature>
<evidence type="ECO:0000313" key="3">
    <source>
        <dbReference type="Proteomes" id="UP001287983"/>
    </source>
</evidence>
<feature type="region of interest" description="Disordered" evidence="1">
    <location>
        <begin position="150"/>
        <end position="177"/>
    </location>
</feature>
<protein>
    <submittedName>
        <fullName evidence="2">Uncharacterized protein</fullName>
    </submittedName>
</protein>
<dbReference type="AlphaFoldDB" id="A0AAP5Y3E9"/>
<name>A0AAP5Y3E9_9BACT</name>
<accession>A0AAP5Y3E9</accession>
<dbReference type="EMBL" id="JAWPFQ010000028">
    <property type="protein sequence ID" value="MDW2916644.1"/>
    <property type="molecule type" value="Genomic_DNA"/>
</dbReference>
<proteinExistence type="predicted"/>
<sequence>MTKLFKLALGFIPVVAGSAVAVVYFSLGNSTLPLNQNDVCEGNLKVSTLAPSLANSQKTVNEIADTIILQGLAKNKKEAKNSSISDLNIKKITEKQGQINSKLINYTQNNQINTPLTLPPSPKTNKSPKNIIILSKKAVPLTKIEKKQQKIESLPSKKSFVAPSAQNPKIQKSAEKPANLPIVIPKVDKNDVKEKTPFSPSILDSKHKTKPKNPPISSQVIVESKIKKINESQEKLPLTLRSDHAQNLPEQPIIESQNQKPTEIIPKIESQEKIQNQKPPEELDQRKEKQKSQTIKNDSDDNSQKSNSSSPKTTEIDDTSDIEIVDQMVKSMAKDPDLDHSFAYKLIDKYKFTKASQMPLFLEKLPEVKTNQAISNLVTFWTASYASFYPNEASVSSVREMWRNQIIEKLQLQTTGNNQNISVITQTGGVFG</sequence>
<comment type="caution">
    <text evidence="2">The sequence shown here is derived from an EMBL/GenBank/DDBJ whole genome shotgun (WGS) entry which is preliminary data.</text>
</comment>
<dbReference type="RefSeq" id="WP_318045907.1">
    <property type="nucleotide sequence ID" value="NZ_JAWPFJ010000004.1"/>
</dbReference>
<feature type="region of interest" description="Disordered" evidence="1">
    <location>
        <begin position="191"/>
        <end position="221"/>
    </location>
</feature>
<dbReference type="Proteomes" id="UP001287983">
    <property type="component" value="Unassembled WGS sequence"/>
</dbReference>
<gene>
    <name evidence="2" type="ORF">R7W55_03310</name>
</gene>
<reference evidence="2" key="1">
    <citation type="submission" date="2023-10" db="EMBL/GenBank/DDBJ databases">
        <title>Genome sequences of Myoplasma ovipneumoniae isolated from sheep.</title>
        <authorList>
            <person name="Spergser J."/>
        </authorList>
    </citation>
    <scope>NUCLEOTIDE SEQUENCE</scope>
    <source>
        <strain evidence="2">5474_3</strain>
    </source>
</reference>
<evidence type="ECO:0000313" key="2">
    <source>
        <dbReference type="EMBL" id="MDW2916644.1"/>
    </source>
</evidence>
<feature type="region of interest" description="Disordered" evidence="1">
    <location>
        <begin position="269"/>
        <end position="321"/>
    </location>
</feature>